<protein>
    <submittedName>
        <fullName evidence="1">Uncharacterized protein</fullName>
    </submittedName>
</protein>
<proteinExistence type="predicted"/>
<sequence length="244" mass="26119">MSLSATSLAPLRGTPPPPLAQSSPYSHNYPSTSSTLIQHDASTGLSIAGYNTSQGRVQDSSSVTPTSAIAQQPYPNHYLSANAQSVPSPHHYTPHGTPSQSRQSSPPVVLAPIQSDRLPRGAPPRDMLSHGGSAHQQPLSAQQQSQHSALSVNRVSATQGHHHVGLATSYPSHMHQSQHPQHPHGGQTQYPYSTYSTLSANQDQHQAHNNNSHHDNWRTTADHYHTGRAALSHSHSMSSTGLAV</sequence>
<evidence type="ECO:0000313" key="1">
    <source>
        <dbReference type="EMBL" id="KAI0089347.1"/>
    </source>
</evidence>
<keyword evidence="2" id="KW-1185">Reference proteome</keyword>
<evidence type="ECO:0000313" key="2">
    <source>
        <dbReference type="Proteomes" id="UP001055072"/>
    </source>
</evidence>
<dbReference type="Proteomes" id="UP001055072">
    <property type="component" value="Unassembled WGS sequence"/>
</dbReference>
<organism evidence="1 2">
    <name type="scientific">Irpex rosettiformis</name>
    <dbReference type="NCBI Taxonomy" id="378272"/>
    <lineage>
        <taxon>Eukaryota</taxon>
        <taxon>Fungi</taxon>
        <taxon>Dikarya</taxon>
        <taxon>Basidiomycota</taxon>
        <taxon>Agaricomycotina</taxon>
        <taxon>Agaricomycetes</taxon>
        <taxon>Polyporales</taxon>
        <taxon>Irpicaceae</taxon>
        <taxon>Irpex</taxon>
    </lineage>
</organism>
<reference evidence="1" key="1">
    <citation type="journal article" date="2021" name="Environ. Microbiol.">
        <title>Gene family expansions and transcriptome signatures uncover fungal adaptations to wood decay.</title>
        <authorList>
            <person name="Hage H."/>
            <person name="Miyauchi S."/>
            <person name="Viragh M."/>
            <person name="Drula E."/>
            <person name="Min B."/>
            <person name="Chaduli D."/>
            <person name="Navarro D."/>
            <person name="Favel A."/>
            <person name="Norest M."/>
            <person name="Lesage-Meessen L."/>
            <person name="Balint B."/>
            <person name="Merenyi Z."/>
            <person name="de Eugenio L."/>
            <person name="Morin E."/>
            <person name="Martinez A.T."/>
            <person name="Baldrian P."/>
            <person name="Stursova M."/>
            <person name="Martinez M.J."/>
            <person name="Novotny C."/>
            <person name="Magnuson J.K."/>
            <person name="Spatafora J.W."/>
            <person name="Maurice S."/>
            <person name="Pangilinan J."/>
            <person name="Andreopoulos W."/>
            <person name="LaButti K."/>
            <person name="Hundley H."/>
            <person name="Na H."/>
            <person name="Kuo A."/>
            <person name="Barry K."/>
            <person name="Lipzen A."/>
            <person name="Henrissat B."/>
            <person name="Riley R."/>
            <person name="Ahrendt S."/>
            <person name="Nagy L.G."/>
            <person name="Grigoriev I.V."/>
            <person name="Martin F."/>
            <person name="Rosso M.N."/>
        </authorList>
    </citation>
    <scope>NUCLEOTIDE SEQUENCE</scope>
    <source>
        <strain evidence="1">CBS 384.51</strain>
    </source>
</reference>
<name>A0ACB8U4N9_9APHY</name>
<dbReference type="EMBL" id="MU274911">
    <property type="protein sequence ID" value="KAI0089347.1"/>
    <property type="molecule type" value="Genomic_DNA"/>
</dbReference>
<gene>
    <name evidence="1" type="ORF">BDY19DRAFT_139651</name>
</gene>
<accession>A0ACB8U4N9</accession>
<comment type="caution">
    <text evidence="1">The sequence shown here is derived from an EMBL/GenBank/DDBJ whole genome shotgun (WGS) entry which is preliminary data.</text>
</comment>